<dbReference type="Proteomes" id="UP000619244">
    <property type="component" value="Unassembled WGS sequence"/>
</dbReference>
<dbReference type="NCBIfam" id="TIGR01643">
    <property type="entry name" value="YD_repeat_2x"/>
    <property type="match status" value="3"/>
</dbReference>
<name>A0A918P5R8_9ACTN</name>
<sequence>MTSKDSTNADGEETEFTYDTAGNTMAVAQTGTGGGNVSYTYNKSTPECGGFEGQRCTQKTTMTSSKTVTTSFTYDDKGNLKKVKAPSPLGETIYTYDALGRTETVTDARGIKKVYVYDERDRLKTVSSTNDTVRYWYDGDGNLVQRTDGTGTVKYDFDPLQHETVRHLQDGSQTLLAYTAAGNVDYYQDPAGKTNYTWNKVNKLTELKDPQGAVTTYKYNNNDVRTTTTYPGGTVQKVDVDNSSRPESIEVTSDQGTLVDLAYTYGYGTDAKTDGDKIRTSTDHVTGRERTYSYDGAGRFSYAKEEKDGSVVGSWQYCYDLAGNLTSQGTAQGCPRGTTYAYNDAQQLTSKSSTTGTWSYDAIGNETAAASTDDYVCTGEKWTDYSQMSSITVNGKTYAGQYGSTDQSERIRLGDTYFHNGPLGLSAKSTAGVDMGFNREPGGTLNSMTTGGKSYYYLTDAIGSVVGLVDADGNKVGTYAYSPRGVRLLAQSSEPVDQPH</sequence>
<evidence type="ECO:0000313" key="3">
    <source>
        <dbReference type="EMBL" id="GGY20520.1"/>
    </source>
</evidence>
<dbReference type="PANTHER" id="PTHR32305:SF15">
    <property type="entry name" value="PROTEIN RHSA-RELATED"/>
    <property type="match status" value="1"/>
</dbReference>
<dbReference type="Pfam" id="PF05593">
    <property type="entry name" value="RHS_repeat"/>
    <property type="match status" value="1"/>
</dbReference>
<accession>A0A918P5R8</accession>
<proteinExistence type="predicted"/>
<dbReference type="PANTHER" id="PTHR32305">
    <property type="match status" value="1"/>
</dbReference>
<reference evidence="3" key="2">
    <citation type="submission" date="2020-09" db="EMBL/GenBank/DDBJ databases">
        <authorList>
            <person name="Sun Q."/>
            <person name="Ohkuma M."/>
        </authorList>
    </citation>
    <scope>NUCLEOTIDE SEQUENCE</scope>
    <source>
        <strain evidence="3">JCM 4790</strain>
    </source>
</reference>
<dbReference type="Pfam" id="PF25023">
    <property type="entry name" value="TEN_YD-shell"/>
    <property type="match status" value="1"/>
</dbReference>
<gene>
    <name evidence="3" type="ORF">GCM10010358_83420</name>
</gene>
<comment type="caution">
    <text evidence="3">The sequence shown here is derived from an EMBL/GenBank/DDBJ whole genome shotgun (WGS) entry which is preliminary data.</text>
</comment>
<dbReference type="EMBL" id="BMVU01000174">
    <property type="protein sequence ID" value="GGY20520.1"/>
    <property type="molecule type" value="Genomic_DNA"/>
</dbReference>
<organism evidence="3 4">
    <name type="scientific">Streptomyces minutiscleroticus</name>
    <dbReference type="NCBI Taxonomy" id="68238"/>
    <lineage>
        <taxon>Bacteria</taxon>
        <taxon>Bacillati</taxon>
        <taxon>Actinomycetota</taxon>
        <taxon>Actinomycetes</taxon>
        <taxon>Kitasatosporales</taxon>
        <taxon>Streptomycetaceae</taxon>
        <taxon>Streptomyces</taxon>
    </lineage>
</organism>
<evidence type="ECO:0000259" key="2">
    <source>
        <dbReference type="Pfam" id="PF25023"/>
    </source>
</evidence>
<dbReference type="InterPro" id="IPR006530">
    <property type="entry name" value="YD"/>
</dbReference>
<evidence type="ECO:0000256" key="1">
    <source>
        <dbReference type="ARBA" id="ARBA00022737"/>
    </source>
</evidence>
<keyword evidence="4" id="KW-1185">Reference proteome</keyword>
<dbReference type="InterPro" id="IPR050708">
    <property type="entry name" value="T6SS_VgrG/RHS"/>
</dbReference>
<keyword evidence="1" id="KW-0677">Repeat</keyword>
<dbReference type="SUPFAM" id="SSF50993">
    <property type="entry name" value="Peptidase/esterase 'gauge' domain"/>
    <property type="match status" value="1"/>
</dbReference>
<reference evidence="3" key="1">
    <citation type="journal article" date="2014" name="Int. J. Syst. Evol. Microbiol.">
        <title>Complete genome sequence of Corynebacterium casei LMG S-19264T (=DSM 44701T), isolated from a smear-ripened cheese.</title>
        <authorList>
            <consortium name="US DOE Joint Genome Institute (JGI-PGF)"/>
            <person name="Walter F."/>
            <person name="Albersmeier A."/>
            <person name="Kalinowski J."/>
            <person name="Ruckert C."/>
        </authorList>
    </citation>
    <scope>NUCLEOTIDE SEQUENCE</scope>
    <source>
        <strain evidence="3">JCM 4790</strain>
    </source>
</reference>
<dbReference type="AlphaFoldDB" id="A0A918P5R8"/>
<dbReference type="Gene3D" id="2.180.10.10">
    <property type="entry name" value="RHS repeat-associated core"/>
    <property type="match status" value="2"/>
</dbReference>
<dbReference type="InterPro" id="IPR056823">
    <property type="entry name" value="TEN-like_YD-shell"/>
</dbReference>
<dbReference type="InterPro" id="IPR031325">
    <property type="entry name" value="RHS_repeat"/>
</dbReference>
<evidence type="ECO:0000313" key="4">
    <source>
        <dbReference type="Proteomes" id="UP000619244"/>
    </source>
</evidence>
<protein>
    <recommendedName>
        <fullName evidence="2">Teneurin-like YD-shell domain-containing protein</fullName>
    </recommendedName>
</protein>
<feature type="domain" description="Teneurin-like YD-shell" evidence="2">
    <location>
        <begin position="58"/>
        <end position="158"/>
    </location>
</feature>